<evidence type="ECO:0000256" key="1">
    <source>
        <dbReference type="ARBA" id="ARBA00005854"/>
    </source>
</evidence>
<evidence type="ECO:0000259" key="4">
    <source>
        <dbReference type="Pfam" id="PF02826"/>
    </source>
</evidence>
<dbReference type="Proteomes" id="UP000249304">
    <property type="component" value="Unassembled WGS sequence"/>
</dbReference>
<accession>A0A2W2D3C5</accession>
<gene>
    <name evidence="5" type="ORF">C1J01_43615</name>
</gene>
<dbReference type="PANTHER" id="PTHR42789:SF1">
    <property type="entry name" value="D-ISOMER SPECIFIC 2-HYDROXYACID DEHYDROGENASE FAMILY PROTEIN (AFU_ORTHOLOGUE AFUA_6G10090)"/>
    <property type="match status" value="1"/>
</dbReference>
<protein>
    <submittedName>
        <fullName evidence="5">Hydroxyacid dehydrogenase</fullName>
    </submittedName>
</protein>
<dbReference type="PANTHER" id="PTHR42789">
    <property type="entry name" value="D-ISOMER SPECIFIC 2-HYDROXYACID DEHYDROGENASE FAMILY PROTEIN (AFU_ORTHOLOGUE AFUA_6G10090)"/>
    <property type="match status" value="1"/>
</dbReference>
<reference evidence="5 6" key="1">
    <citation type="submission" date="2018-01" db="EMBL/GenBank/DDBJ databases">
        <title>Draft genome sequence of Nonomuraea sp. KC333.</title>
        <authorList>
            <person name="Sahin N."/>
            <person name="Saygin H."/>
            <person name="Ay H."/>
        </authorList>
    </citation>
    <scope>NUCLEOTIDE SEQUENCE [LARGE SCALE GENOMIC DNA]</scope>
    <source>
        <strain evidence="5 6">KC333</strain>
    </source>
</reference>
<evidence type="ECO:0000256" key="3">
    <source>
        <dbReference type="ARBA" id="ARBA00023027"/>
    </source>
</evidence>
<dbReference type="InterPro" id="IPR050857">
    <property type="entry name" value="D-2-hydroxyacid_DH"/>
</dbReference>
<name>A0A2W2D3C5_9ACTN</name>
<keyword evidence="2" id="KW-0560">Oxidoreductase</keyword>
<comment type="caution">
    <text evidence="5">The sequence shown here is derived from an EMBL/GenBank/DDBJ whole genome shotgun (WGS) entry which is preliminary data.</text>
</comment>
<proteinExistence type="inferred from homology"/>
<dbReference type="AlphaFoldDB" id="A0A2W2D3C5"/>
<dbReference type="GO" id="GO:0051287">
    <property type="term" value="F:NAD binding"/>
    <property type="evidence" value="ECO:0007669"/>
    <property type="project" value="InterPro"/>
</dbReference>
<dbReference type="SUPFAM" id="SSF51735">
    <property type="entry name" value="NAD(P)-binding Rossmann-fold domains"/>
    <property type="match status" value="1"/>
</dbReference>
<dbReference type="Pfam" id="PF02826">
    <property type="entry name" value="2-Hacid_dh_C"/>
    <property type="match status" value="1"/>
</dbReference>
<evidence type="ECO:0000256" key="2">
    <source>
        <dbReference type="ARBA" id="ARBA00023002"/>
    </source>
</evidence>
<dbReference type="GO" id="GO:0016491">
    <property type="term" value="F:oxidoreductase activity"/>
    <property type="evidence" value="ECO:0007669"/>
    <property type="project" value="UniProtKB-KW"/>
</dbReference>
<keyword evidence="3" id="KW-0520">NAD</keyword>
<comment type="similarity">
    <text evidence="1">Belongs to the D-isomer specific 2-hydroxyacid dehydrogenase family.</text>
</comment>
<dbReference type="EMBL" id="POUD01000357">
    <property type="protein sequence ID" value="PZG05293.1"/>
    <property type="molecule type" value="Genomic_DNA"/>
</dbReference>
<dbReference type="InterPro" id="IPR036291">
    <property type="entry name" value="NAD(P)-bd_dom_sf"/>
</dbReference>
<dbReference type="RefSeq" id="WP_268958807.1">
    <property type="nucleotide sequence ID" value="NZ_POUD01000357.1"/>
</dbReference>
<dbReference type="InterPro" id="IPR006140">
    <property type="entry name" value="D-isomer_DH_NAD-bd"/>
</dbReference>
<organism evidence="5 6">
    <name type="scientific">Nonomuraea aridisoli</name>
    <dbReference type="NCBI Taxonomy" id="2070368"/>
    <lineage>
        <taxon>Bacteria</taxon>
        <taxon>Bacillati</taxon>
        <taxon>Actinomycetota</taxon>
        <taxon>Actinomycetes</taxon>
        <taxon>Streptosporangiales</taxon>
        <taxon>Streptosporangiaceae</taxon>
        <taxon>Nonomuraea</taxon>
    </lineage>
</organism>
<evidence type="ECO:0000313" key="5">
    <source>
        <dbReference type="EMBL" id="PZG05293.1"/>
    </source>
</evidence>
<feature type="non-terminal residue" evidence="5">
    <location>
        <position position="1"/>
    </location>
</feature>
<sequence>GMDVLAWSQNLTRERAGECGARLAPSKDALLAGSDVVSVHVVLGDRTRGLVGARELALMKPTAYLVNTSRAAIVDQGALVSALREGRIAGAGLDVFEEEPLPAGHAFRTLPNVLATPHLGYVSELNYATYFREAVQDIGAFLDGAPIRVL</sequence>
<evidence type="ECO:0000313" key="6">
    <source>
        <dbReference type="Proteomes" id="UP000249304"/>
    </source>
</evidence>
<dbReference type="Gene3D" id="3.40.50.720">
    <property type="entry name" value="NAD(P)-binding Rossmann-like Domain"/>
    <property type="match status" value="2"/>
</dbReference>
<keyword evidence="6" id="KW-1185">Reference proteome</keyword>
<feature type="domain" description="D-isomer specific 2-hydroxyacid dehydrogenase NAD-binding" evidence="4">
    <location>
        <begin position="1"/>
        <end position="120"/>
    </location>
</feature>